<evidence type="ECO:0000313" key="1">
    <source>
        <dbReference type="EMBL" id="KSV59541.1"/>
    </source>
</evidence>
<accession>A0A0V8QG24</accession>
<protein>
    <recommendedName>
        <fullName evidence="3">DUF2953 domain-containing protein</fullName>
    </recommendedName>
</protein>
<evidence type="ECO:0000313" key="2">
    <source>
        <dbReference type="Proteomes" id="UP000054874"/>
    </source>
</evidence>
<dbReference type="InterPro" id="IPR021338">
    <property type="entry name" value="DUF2953"/>
</dbReference>
<dbReference type="AlphaFoldDB" id="A0A0V8QG24"/>
<organism evidence="1 2">
    <name type="scientific">Acetivibrio ethanolgignens</name>
    <dbReference type="NCBI Taxonomy" id="290052"/>
    <lineage>
        <taxon>Bacteria</taxon>
        <taxon>Bacillati</taxon>
        <taxon>Bacillota</taxon>
        <taxon>Clostridia</taxon>
        <taxon>Eubacteriales</taxon>
        <taxon>Oscillospiraceae</taxon>
        <taxon>Acetivibrio</taxon>
    </lineage>
</organism>
<evidence type="ECO:0008006" key="3">
    <source>
        <dbReference type="Google" id="ProtNLM"/>
    </source>
</evidence>
<proteinExistence type="predicted"/>
<dbReference type="EMBL" id="LNAM01000113">
    <property type="protein sequence ID" value="KSV59541.1"/>
    <property type="molecule type" value="Genomic_DNA"/>
</dbReference>
<comment type="caution">
    <text evidence="1">The sequence shown here is derived from an EMBL/GenBank/DDBJ whole genome shotgun (WGS) entry which is preliminary data.</text>
</comment>
<reference evidence="1 2" key="1">
    <citation type="submission" date="2015-11" db="EMBL/GenBank/DDBJ databases">
        <title>Butyribacter intestini gen. nov., sp. nov., a butyric acid-producing bacterium of the family Lachnospiraceae isolated from the human faeces.</title>
        <authorList>
            <person name="Zou Y."/>
            <person name="Xue W."/>
            <person name="Luo G."/>
            <person name="Lv M."/>
        </authorList>
    </citation>
    <scope>NUCLEOTIDE SEQUENCE [LARGE SCALE GENOMIC DNA]</scope>
    <source>
        <strain evidence="1 2">ACET-33324</strain>
    </source>
</reference>
<keyword evidence="2" id="KW-1185">Reference proteome</keyword>
<dbReference type="STRING" id="290052.ASU35_08515"/>
<gene>
    <name evidence="1" type="ORF">ASU35_08515</name>
</gene>
<dbReference type="Proteomes" id="UP000054874">
    <property type="component" value="Unassembled WGS sequence"/>
</dbReference>
<dbReference type="Pfam" id="PF11167">
    <property type="entry name" value="DUF2953"/>
    <property type="match status" value="1"/>
</dbReference>
<sequence length="249" mass="28763">MLFVPVRYRVYGRKKEDMYAKGQVSWLWHLIHASFLYENEKLKVVFRIFGIPITRFSLLEEDVKETVEESVEVVKQEAEKIASEVGVVPEEVKEEPPAEVITMEKRAEEPKPLKKQKIKTEKKKWNIVKAVEVVKQFWQENKAAIKVILQKAVAMLKALLPKKVEGTIWFGSGDPCTTGELTGALAVLYGFYGDKLQLYPDFTQAVFMGELFIVGRIRLFTFLRICITVVLDKDVRRLIKNIKNIKEDL</sequence>
<name>A0A0V8QG24_9FIRM</name>